<keyword evidence="4" id="KW-1185">Reference proteome</keyword>
<dbReference type="InterPro" id="IPR050695">
    <property type="entry name" value="N-acetylmuramoyl_amidase_3"/>
</dbReference>
<dbReference type="Proteomes" id="UP000033103">
    <property type="component" value="Chromosome"/>
</dbReference>
<dbReference type="HOGENOM" id="CLU_014322_2_0_0"/>
<evidence type="ECO:0000259" key="2">
    <source>
        <dbReference type="SMART" id="SM00646"/>
    </source>
</evidence>
<gene>
    <name evidence="3" type="ORF">VC03_03665</name>
</gene>
<feature type="domain" description="MurNAc-LAA" evidence="2">
    <location>
        <begin position="186"/>
        <end position="334"/>
    </location>
</feature>
<evidence type="ECO:0000256" key="1">
    <source>
        <dbReference type="ARBA" id="ARBA00022801"/>
    </source>
</evidence>
<dbReference type="GO" id="GO:0008745">
    <property type="term" value="F:N-acetylmuramoyl-L-alanine amidase activity"/>
    <property type="evidence" value="ECO:0007669"/>
    <property type="project" value="InterPro"/>
</dbReference>
<evidence type="ECO:0000313" key="4">
    <source>
        <dbReference type="Proteomes" id="UP000033103"/>
    </source>
</evidence>
<dbReference type="PATRIC" id="fig|1069640.6.peg.723"/>
<dbReference type="EMBL" id="CP011280">
    <property type="protein sequence ID" value="AKC96146.1"/>
    <property type="molecule type" value="Genomic_DNA"/>
</dbReference>
<dbReference type="SMART" id="SM00646">
    <property type="entry name" value="Ami_3"/>
    <property type="match status" value="1"/>
</dbReference>
<dbReference type="FunFam" id="3.40.630.40:FF:000005">
    <property type="entry name" value="N-acetylmuramoyl-L-alanine amidase (AmiA)"/>
    <property type="match status" value="1"/>
</dbReference>
<protein>
    <recommendedName>
        <fullName evidence="2">MurNAc-LAA domain-containing protein</fullName>
    </recommendedName>
</protein>
<keyword evidence="1" id="KW-0378">Hydrolase</keyword>
<dbReference type="PANTHER" id="PTHR30404:SF0">
    <property type="entry name" value="N-ACETYLMURAMOYL-L-ALANINE AMIDASE AMIC"/>
    <property type="match status" value="1"/>
</dbReference>
<dbReference type="GO" id="GO:0030288">
    <property type="term" value="C:outer membrane-bounded periplasmic space"/>
    <property type="evidence" value="ECO:0007669"/>
    <property type="project" value="TreeGrafter"/>
</dbReference>
<dbReference type="GO" id="GO:0009253">
    <property type="term" value="P:peptidoglycan catabolic process"/>
    <property type="evidence" value="ECO:0007669"/>
    <property type="project" value="InterPro"/>
</dbReference>
<evidence type="ECO:0000313" key="3">
    <source>
        <dbReference type="EMBL" id="AKC96146.1"/>
    </source>
</evidence>
<accession>A0A0E3ZDF3</accession>
<dbReference type="Pfam" id="PF01520">
    <property type="entry name" value="Amidase_3"/>
    <property type="match status" value="1"/>
</dbReference>
<dbReference type="STRING" id="187101.VC03_03665"/>
<dbReference type="InterPro" id="IPR002508">
    <property type="entry name" value="MurNAc-LAA_cat"/>
</dbReference>
<sequence length="337" mass="37888">MKKIIIVLFTIFLPLIVSANKLNSIVYKNGILTLEFQENVGHIKHEYDERTPSLMIDIPNTSGIRSDVERNIKINDRYVTDLTNDYYNNNVSTVIYLQTGTRCNITQNRNKVQIAFIEAKTLPKKNYTIVLDAGHGGHDSGAIGNGYREKDLALAVTLKLYQNLKRDYNVILTRSNDTFIPLNERAEIGNNHNANLFISIHLNASVNSGAHGTEVYYFEKNPSVYARQKAQYENGFDLAGARSIESNFLVNDILYGLLQKESSSFANTILNNIVSTMSIKRRKVLGANFAVLRGSRSPSVLVELGFITNYNDVRQYTSEEGQINVANAIANAVRKHF</sequence>
<dbReference type="CDD" id="cd02696">
    <property type="entry name" value="MurNAc-LAA"/>
    <property type="match status" value="1"/>
</dbReference>
<dbReference type="PANTHER" id="PTHR30404">
    <property type="entry name" value="N-ACETYLMURAMOYL-L-ALANINE AMIDASE"/>
    <property type="match status" value="1"/>
</dbReference>
<name>A0A0E3ZDF3_9FUSO</name>
<dbReference type="AlphaFoldDB" id="A0A0E3ZDF3"/>
<proteinExistence type="predicted"/>
<dbReference type="SUPFAM" id="SSF53187">
    <property type="entry name" value="Zn-dependent exopeptidases"/>
    <property type="match status" value="1"/>
</dbReference>
<dbReference type="KEGG" id="sns:VC03_03665"/>
<organism evidence="3 4">
    <name type="scientific">Sneathia vaginalis</name>
    <dbReference type="NCBI Taxonomy" id="187101"/>
    <lineage>
        <taxon>Bacteria</taxon>
        <taxon>Fusobacteriati</taxon>
        <taxon>Fusobacteriota</taxon>
        <taxon>Fusobacteriia</taxon>
        <taxon>Fusobacteriales</taxon>
        <taxon>Leptotrichiaceae</taxon>
        <taxon>Sneathia</taxon>
    </lineage>
</organism>
<reference evidence="3 4" key="1">
    <citation type="journal article" date="2012" name="BMC Genomics">
        <title>Genomic sequence analysis and characterization of Sneathia amnii sp. nov.</title>
        <authorList>
            <consortium name="Vaginal Microbiome Consortium (additional members)"/>
            <person name="Harwich M.D.Jr."/>
            <person name="Serrano M.G."/>
            <person name="Fettweis J.M."/>
            <person name="Alves J.M."/>
            <person name="Reimers M.A."/>
            <person name="Buck G.A."/>
            <person name="Jefferson K.K."/>
        </authorList>
    </citation>
    <scope>NUCLEOTIDE SEQUENCE [LARGE SCALE GENOMIC DNA]</scope>
    <source>
        <strain evidence="3 4">SN35</strain>
    </source>
</reference>
<dbReference type="Gene3D" id="3.40.630.40">
    <property type="entry name" value="Zn-dependent exopeptidases"/>
    <property type="match status" value="1"/>
</dbReference>